<dbReference type="InterPro" id="IPR052530">
    <property type="entry name" value="NAD(P)H_nitroreductase"/>
</dbReference>
<dbReference type="PANTHER" id="PTHR43821">
    <property type="entry name" value="NAD(P)H NITROREDUCTASE YDJA-RELATED"/>
    <property type="match status" value="1"/>
</dbReference>
<dbReference type="InterPro" id="IPR000415">
    <property type="entry name" value="Nitroreductase-like"/>
</dbReference>
<reference evidence="10" key="1">
    <citation type="submission" date="2022-03" db="EMBL/GenBank/DDBJ databases">
        <title>Complete genome sequence of Caldinitratiruptor microaerophilus.</title>
        <authorList>
            <person name="Mukaiyama R."/>
            <person name="Nishiyama T."/>
            <person name="Ueda K."/>
        </authorList>
    </citation>
    <scope>NUCLEOTIDE SEQUENCE</scope>
    <source>
        <strain evidence="10">JCM 16183</strain>
    </source>
</reference>
<accession>A0AA35G801</accession>
<feature type="domain" description="Nitroreductase" evidence="9">
    <location>
        <begin position="7"/>
        <end position="161"/>
    </location>
</feature>
<feature type="binding site" evidence="8">
    <location>
        <position position="39"/>
    </location>
    <ligand>
        <name>FMN</name>
        <dbReference type="ChEBI" id="CHEBI:58210"/>
        <note>ligand shared between dimeric partners</note>
    </ligand>
</feature>
<gene>
    <name evidence="10" type="ORF">caldi_16660</name>
</gene>
<organism evidence="10 11">
    <name type="scientific">Caldinitratiruptor microaerophilus</name>
    <dbReference type="NCBI Taxonomy" id="671077"/>
    <lineage>
        <taxon>Bacteria</taxon>
        <taxon>Bacillati</taxon>
        <taxon>Bacillota</taxon>
        <taxon>Clostridia</taxon>
        <taxon>Eubacteriales</taxon>
        <taxon>Symbiobacteriaceae</taxon>
        <taxon>Caldinitratiruptor</taxon>
    </lineage>
</organism>
<evidence type="ECO:0000256" key="7">
    <source>
        <dbReference type="PIRNR" id="PIRNR000232"/>
    </source>
</evidence>
<evidence type="ECO:0000256" key="4">
    <source>
        <dbReference type="ARBA" id="ARBA00022857"/>
    </source>
</evidence>
<comment type="cofactor">
    <cofactor evidence="8">
        <name>FMN</name>
        <dbReference type="ChEBI" id="CHEBI:58210"/>
    </cofactor>
    <text evidence="8">Binds 1 FMN per subunit.</text>
</comment>
<dbReference type="EC" id="1.-.-.-" evidence="7"/>
<evidence type="ECO:0000313" key="11">
    <source>
        <dbReference type="Proteomes" id="UP001163687"/>
    </source>
</evidence>
<dbReference type="CDD" id="cd02135">
    <property type="entry name" value="YdjA-like"/>
    <property type="match status" value="1"/>
</dbReference>
<evidence type="ECO:0000256" key="8">
    <source>
        <dbReference type="PIRSR" id="PIRSR000232-1"/>
    </source>
</evidence>
<dbReference type="Gene3D" id="3.40.109.10">
    <property type="entry name" value="NADH Oxidase"/>
    <property type="match status" value="1"/>
</dbReference>
<dbReference type="PIRSF" id="PIRSF000232">
    <property type="entry name" value="YdjA"/>
    <property type="match status" value="1"/>
</dbReference>
<evidence type="ECO:0000256" key="1">
    <source>
        <dbReference type="ARBA" id="ARBA00007118"/>
    </source>
</evidence>
<keyword evidence="5 7" id="KW-0560">Oxidoreductase</keyword>
<dbReference type="AlphaFoldDB" id="A0AA35G801"/>
<comment type="similarity">
    <text evidence="1 7">Belongs to the nitroreductase family.</text>
</comment>
<dbReference type="SUPFAM" id="SSF55469">
    <property type="entry name" value="FMN-dependent nitroreductase-like"/>
    <property type="match status" value="1"/>
</dbReference>
<keyword evidence="11" id="KW-1185">Reference proteome</keyword>
<feature type="binding site" description="in other chain" evidence="8">
    <location>
        <begin position="131"/>
        <end position="133"/>
    </location>
    <ligand>
        <name>FMN</name>
        <dbReference type="ChEBI" id="CHEBI:58210"/>
        <note>ligand shared between dimeric partners</note>
    </ligand>
</feature>
<dbReference type="GO" id="GO:0016491">
    <property type="term" value="F:oxidoreductase activity"/>
    <property type="evidence" value="ECO:0007669"/>
    <property type="project" value="UniProtKB-UniRule"/>
</dbReference>
<dbReference type="EMBL" id="AP025628">
    <property type="protein sequence ID" value="BDG60576.1"/>
    <property type="molecule type" value="Genomic_DNA"/>
</dbReference>
<evidence type="ECO:0000256" key="6">
    <source>
        <dbReference type="ARBA" id="ARBA00023027"/>
    </source>
</evidence>
<feature type="binding site" description="in other chain" evidence="8">
    <location>
        <begin position="10"/>
        <end position="12"/>
    </location>
    <ligand>
        <name>FMN</name>
        <dbReference type="ChEBI" id="CHEBI:58210"/>
        <note>ligand shared between dimeric partners</note>
    </ligand>
</feature>
<dbReference type="InterPro" id="IPR026021">
    <property type="entry name" value="YdjA-like"/>
</dbReference>
<dbReference type="RefSeq" id="WP_264844589.1">
    <property type="nucleotide sequence ID" value="NZ_AP025628.1"/>
</dbReference>
<dbReference type="Pfam" id="PF00881">
    <property type="entry name" value="Nitroreductase"/>
    <property type="match status" value="1"/>
</dbReference>
<keyword evidence="3 7" id="KW-0288">FMN</keyword>
<evidence type="ECO:0000256" key="3">
    <source>
        <dbReference type="ARBA" id="ARBA00022643"/>
    </source>
</evidence>
<keyword evidence="6 7" id="KW-0520">NAD</keyword>
<evidence type="ECO:0000256" key="5">
    <source>
        <dbReference type="ARBA" id="ARBA00023002"/>
    </source>
</evidence>
<keyword evidence="4 7" id="KW-0521">NADP</keyword>
<feature type="binding site" evidence="8">
    <location>
        <position position="35"/>
    </location>
    <ligand>
        <name>FMN</name>
        <dbReference type="ChEBI" id="CHEBI:58210"/>
        <note>ligand shared between dimeric partners</note>
    </ligand>
</feature>
<dbReference type="InterPro" id="IPR029479">
    <property type="entry name" value="Nitroreductase"/>
</dbReference>
<evidence type="ECO:0000259" key="9">
    <source>
        <dbReference type="Pfam" id="PF00881"/>
    </source>
</evidence>
<evidence type="ECO:0000313" key="10">
    <source>
        <dbReference type="EMBL" id="BDG60576.1"/>
    </source>
</evidence>
<protein>
    <recommendedName>
        <fullName evidence="7">Putative NAD(P)H nitroreductase</fullName>
        <ecNumber evidence="7">1.-.-.-</ecNumber>
    </recommendedName>
</protein>
<keyword evidence="2 7" id="KW-0285">Flavoprotein</keyword>
<dbReference type="KEGG" id="cmic:caldi_16660"/>
<proteinExistence type="inferred from homology"/>
<dbReference type="PANTHER" id="PTHR43821:SF1">
    <property type="entry name" value="NAD(P)H NITROREDUCTASE YDJA-RELATED"/>
    <property type="match status" value="1"/>
</dbReference>
<sequence length="183" mass="21091">MDVRTAILTRRSAKRFLPDPIRRDSIERMLEAAVRAPNHWLTEPWHFYVVMGTGRERVAELRARQMRESGQTDPDRISRHTVEIRTIPALIFVSARRGKSEQETHENRLATAAAIMNMLLVAHEEGLGAIWRTGQFIHYEPLREFLGVPADAEIIGQIYVGLPAEVRDTPRTPWQEKTSWITE</sequence>
<name>A0AA35G801_9FIRM</name>
<evidence type="ECO:0000256" key="2">
    <source>
        <dbReference type="ARBA" id="ARBA00022630"/>
    </source>
</evidence>
<dbReference type="Proteomes" id="UP001163687">
    <property type="component" value="Chromosome"/>
</dbReference>